<accession>A0A066VUW8</accession>
<reference evidence="12 13" key="1">
    <citation type="submission" date="2014-05" db="EMBL/GenBank/DDBJ databases">
        <title>Draft genome sequence of a rare smut relative, Tilletiaria anomala UBC 951.</title>
        <authorList>
            <consortium name="DOE Joint Genome Institute"/>
            <person name="Toome M."/>
            <person name="Kuo A."/>
            <person name="Henrissat B."/>
            <person name="Lipzen A."/>
            <person name="Tritt A."/>
            <person name="Yoshinaga Y."/>
            <person name="Zane M."/>
            <person name="Barry K."/>
            <person name="Grigoriev I.V."/>
            <person name="Spatafora J.W."/>
            <person name="Aimea M.C."/>
        </authorList>
    </citation>
    <scope>NUCLEOTIDE SEQUENCE [LARGE SCALE GENOMIC DNA]</scope>
    <source>
        <strain evidence="12 13">UBC 951</strain>
    </source>
</reference>
<dbReference type="PANTHER" id="PTHR45672:SF11">
    <property type="entry name" value="PROTEIN DISULFIDE-ISOMERASE C17H9.14C"/>
    <property type="match status" value="1"/>
</dbReference>
<proteinExistence type="inferred from homology"/>
<dbReference type="Gene3D" id="1.20.1150.12">
    <property type="entry name" value="Endoplasmic reticulum resident protein 29, C-terminal domain"/>
    <property type="match status" value="1"/>
</dbReference>
<protein>
    <recommendedName>
        <fullName evidence="3">protein disulfide-isomerase</fullName>
        <ecNumber evidence="3">5.3.4.1</ecNumber>
    </recommendedName>
</protein>
<dbReference type="CDD" id="cd00238">
    <property type="entry name" value="ERp29c"/>
    <property type="match status" value="1"/>
</dbReference>
<dbReference type="GO" id="GO:0003756">
    <property type="term" value="F:protein disulfide isomerase activity"/>
    <property type="evidence" value="ECO:0007669"/>
    <property type="project" value="UniProtKB-EC"/>
</dbReference>
<evidence type="ECO:0000256" key="10">
    <source>
        <dbReference type="SAM" id="SignalP"/>
    </source>
</evidence>
<dbReference type="AlphaFoldDB" id="A0A066VUW8"/>
<feature type="chain" id="PRO_5001628461" description="protein disulfide-isomerase" evidence="10">
    <location>
        <begin position="22"/>
        <end position="427"/>
    </location>
</feature>
<evidence type="ECO:0000256" key="6">
    <source>
        <dbReference type="ARBA" id="ARBA00023157"/>
    </source>
</evidence>
<dbReference type="STRING" id="1037660.A0A066VUW8"/>
<keyword evidence="4 10" id="KW-0732">Signal</keyword>
<dbReference type="PANTHER" id="PTHR45672">
    <property type="entry name" value="PROTEIN DISULFIDE-ISOMERASE C17H9.14C-RELATED"/>
    <property type="match status" value="1"/>
</dbReference>
<evidence type="ECO:0000313" key="13">
    <source>
        <dbReference type="Proteomes" id="UP000027361"/>
    </source>
</evidence>
<dbReference type="InterPro" id="IPR011679">
    <property type="entry name" value="ERp29_C"/>
</dbReference>
<evidence type="ECO:0000256" key="3">
    <source>
        <dbReference type="ARBA" id="ARBA00012723"/>
    </source>
</evidence>
<keyword evidence="5" id="KW-0677">Repeat</keyword>
<evidence type="ECO:0000313" key="12">
    <source>
        <dbReference type="EMBL" id="KDN44078.1"/>
    </source>
</evidence>
<evidence type="ECO:0000256" key="8">
    <source>
        <dbReference type="ARBA" id="ARBA00023284"/>
    </source>
</evidence>
<dbReference type="InterPro" id="IPR005788">
    <property type="entry name" value="PDI_thioredoxin-like_dom"/>
</dbReference>
<dbReference type="InterPro" id="IPR051063">
    <property type="entry name" value="PDI"/>
</dbReference>
<dbReference type="Pfam" id="PF07749">
    <property type="entry name" value="ERp29"/>
    <property type="match status" value="1"/>
</dbReference>
<name>A0A066VUW8_TILAU</name>
<comment type="caution">
    <text evidence="12">The sequence shown here is derived from an EMBL/GenBank/DDBJ whole genome shotgun (WGS) entry which is preliminary data.</text>
</comment>
<evidence type="ECO:0000256" key="7">
    <source>
        <dbReference type="ARBA" id="ARBA00023235"/>
    </source>
</evidence>
<dbReference type="InParanoid" id="A0A066VUW8"/>
<feature type="domain" description="Thioredoxin" evidence="11">
    <location>
        <begin position="20"/>
        <end position="136"/>
    </location>
</feature>
<sequence>MRSSSPLALLFFLVFATLGAAAGSNVRDLTKTKDFDATIGKGKGALVEFFAPWCGHCKSLAPTYEKLADAFASSNEVVIAKVDADSNKALGKRYGIQGFPTLKWFPGSTSAPESAEAYSGGRSLDDLAAFVTQKTGVKSSIKPPPPSPPPAAVQLNADNFDRIALDPTKDVLVEFYAPWCGHCKNLAPIYDKVAKDFENEDDVVVAQFDADQANHKTIGEKYQISSYPTLLFFPRALPGTTDKFPRPCNAGRTEEALVEYLNSNAGTFRQVGGGMLSNLAGRLPALDALATKFMSALPGSADREEVLKHAQHWRETMQKTVADGGNVSHSPAKDEAARYYLRVFDKIADSAEYLEKETARLTSLLKKHADGKAQLTGKKVDEITRKVNVLNAFGDDKLAERVKKAEARAAEKAKNKNAAAGKKHDDL</sequence>
<dbReference type="SUPFAM" id="SSF47933">
    <property type="entry name" value="ERP29 C domain-like"/>
    <property type="match status" value="1"/>
</dbReference>
<comment type="similarity">
    <text evidence="2 9">Belongs to the protein disulfide isomerase family.</text>
</comment>
<keyword evidence="13" id="KW-1185">Reference proteome</keyword>
<comment type="catalytic activity">
    <reaction evidence="1">
        <text>Catalyzes the rearrangement of -S-S- bonds in proteins.</text>
        <dbReference type="EC" id="5.3.4.1"/>
    </reaction>
</comment>
<dbReference type="CDD" id="cd02998">
    <property type="entry name" value="PDI_a_ERp38"/>
    <property type="match status" value="2"/>
</dbReference>
<feature type="signal peptide" evidence="10">
    <location>
        <begin position="1"/>
        <end position="21"/>
    </location>
</feature>
<dbReference type="Gene3D" id="3.40.30.10">
    <property type="entry name" value="Glutaredoxin"/>
    <property type="match status" value="2"/>
</dbReference>
<evidence type="ECO:0000256" key="2">
    <source>
        <dbReference type="ARBA" id="ARBA00006347"/>
    </source>
</evidence>
<gene>
    <name evidence="12" type="ORF">K437DRAFT_274695</name>
</gene>
<dbReference type="InterPro" id="IPR036356">
    <property type="entry name" value="ERp29_C_sf"/>
</dbReference>
<dbReference type="OrthoDB" id="10264505at2759"/>
<evidence type="ECO:0000256" key="4">
    <source>
        <dbReference type="ARBA" id="ARBA00022729"/>
    </source>
</evidence>
<evidence type="ECO:0000256" key="5">
    <source>
        <dbReference type="ARBA" id="ARBA00022737"/>
    </source>
</evidence>
<dbReference type="InterPro" id="IPR036249">
    <property type="entry name" value="Thioredoxin-like_sf"/>
</dbReference>
<organism evidence="12 13">
    <name type="scientific">Tilletiaria anomala (strain ATCC 24038 / CBS 436.72 / UBC 951)</name>
    <dbReference type="NCBI Taxonomy" id="1037660"/>
    <lineage>
        <taxon>Eukaryota</taxon>
        <taxon>Fungi</taxon>
        <taxon>Dikarya</taxon>
        <taxon>Basidiomycota</taxon>
        <taxon>Ustilaginomycotina</taxon>
        <taxon>Exobasidiomycetes</taxon>
        <taxon>Georgefischeriales</taxon>
        <taxon>Tilletiariaceae</taxon>
        <taxon>Tilletiaria</taxon>
    </lineage>
</organism>
<dbReference type="HOGENOM" id="CLU_038617_1_1_1"/>
<evidence type="ECO:0000259" key="11">
    <source>
        <dbReference type="PROSITE" id="PS51352"/>
    </source>
</evidence>
<dbReference type="PROSITE" id="PS00194">
    <property type="entry name" value="THIOREDOXIN_1"/>
    <property type="match status" value="2"/>
</dbReference>
<keyword evidence="7 12" id="KW-0413">Isomerase</keyword>
<dbReference type="Pfam" id="PF00085">
    <property type="entry name" value="Thioredoxin"/>
    <property type="match status" value="2"/>
</dbReference>
<feature type="domain" description="Thioredoxin" evidence="11">
    <location>
        <begin position="141"/>
        <end position="266"/>
    </location>
</feature>
<dbReference type="GO" id="GO:0006457">
    <property type="term" value="P:protein folding"/>
    <property type="evidence" value="ECO:0007669"/>
    <property type="project" value="TreeGrafter"/>
</dbReference>
<dbReference type="GeneID" id="25266560"/>
<dbReference type="NCBIfam" id="TIGR01126">
    <property type="entry name" value="pdi_dom"/>
    <property type="match status" value="1"/>
</dbReference>
<dbReference type="Proteomes" id="UP000027361">
    <property type="component" value="Unassembled WGS sequence"/>
</dbReference>
<dbReference type="InterPro" id="IPR017937">
    <property type="entry name" value="Thioredoxin_CS"/>
</dbReference>
<keyword evidence="6" id="KW-1015">Disulfide bond</keyword>
<dbReference type="PRINTS" id="PR00421">
    <property type="entry name" value="THIOREDOXIN"/>
</dbReference>
<dbReference type="RefSeq" id="XP_013242616.1">
    <property type="nucleotide sequence ID" value="XM_013387162.1"/>
</dbReference>
<dbReference type="SUPFAM" id="SSF52833">
    <property type="entry name" value="Thioredoxin-like"/>
    <property type="match status" value="2"/>
</dbReference>
<dbReference type="FunCoup" id="A0A066VUW8">
    <property type="interactions" value="176"/>
</dbReference>
<dbReference type="InterPro" id="IPR013766">
    <property type="entry name" value="Thioredoxin_domain"/>
</dbReference>
<evidence type="ECO:0000256" key="9">
    <source>
        <dbReference type="RuleBase" id="RU004208"/>
    </source>
</evidence>
<evidence type="ECO:0000256" key="1">
    <source>
        <dbReference type="ARBA" id="ARBA00001182"/>
    </source>
</evidence>
<dbReference type="EMBL" id="JMSN01000055">
    <property type="protein sequence ID" value="KDN44078.1"/>
    <property type="molecule type" value="Genomic_DNA"/>
</dbReference>
<dbReference type="EC" id="5.3.4.1" evidence="3"/>
<dbReference type="GO" id="GO:0005783">
    <property type="term" value="C:endoplasmic reticulum"/>
    <property type="evidence" value="ECO:0007669"/>
    <property type="project" value="InterPro"/>
</dbReference>
<dbReference type="PROSITE" id="PS51352">
    <property type="entry name" value="THIOREDOXIN_2"/>
    <property type="match status" value="2"/>
</dbReference>
<dbReference type="OMA" id="WCRHCKK"/>
<keyword evidence="8" id="KW-0676">Redox-active center</keyword>